<dbReference type="Gene3D" id="3.30.230.10">
    <property type="match status" value="1"/>
</dbReference>
<keyword evidence="5" id="KW-0808">Transferase</keyword>
<keyword evidence="15" id="KW-1185">Reference proteome</keyword>
<evidence type="ECO:0000256" key="10">
    <source>
        <dbReference type="ARBA" id="ARBA00049538"/>
    </source>
</evidence>
<protein>
    <recommendedName>
        <fullName evidence="4">Galactokinase</fullName>
        <ecNumber evidence="3">2.7.1.6</ecNumber>
    </recommendedName>
    <alternativeName>
        <fullName evidence="9">Galactose kinase</fullName>
    </alternativeName>
</protein>
<dbReference type="AlphaFoldDB" id="A0A166E1B2"/>
<accession>A0A166E1B2</accession>
<dbReference type="OrthoDB" id="187738at2759"/>
<keyword evidence="7 14" id="KW-0418">Kinase</keyword>
<keyword evidence="8" id="KW-0067">ATP-binding</keyword>
<dbReference type="Pfam" id="PF00288">
    <property type="entry name" value="GHMP_kinases_N"/>
    <property type="match status" value="1"/>
</dbReference>
<evidence type="ECO:0000256" key="5">
    <source>
        <dbReference type="ARBA" id="ARBA00022679"/>
    </source>
</evidence>
<dbReference type="InterPro" id="IPR019741">
    <property type="entry name" value="Galactokinase_CS"/>
</dbReference>
<evidence type="ECO:0000259" key="12">
    <source>
        <dbReference type="Pfam" id="PF08544"/>
    </source>
</evidence>
<dbReference type="InterPro" id="IPR036554">
    <property type="entry name" value="GHMP_kinase_C_sf"/>
</dbReference>
<dbReference type="InterPro" id="IPR006203">
    <property type="entry name" value="GHMP_knse_ATP-bd_CS"/>
</dbReference>
<dbReference type="InterPro" id="IPR013750">
    <property type="entry name" value="GHMP_kinase_C_dom"/>
</dbReference>
<gene>
    <name evidence="14" type="ORF">SISSUDRAFT_985279</name>
</gene>
<feature type="domain" description="Galactokinase N-terminal" evidence="13">
    <location>
        <begin position="40"/>
        <end position="88"/>
    </location>
</feature>
<dbReference type="Gene3D" id="1.20.1440.340">
    <property type="match status" value="1"/>
</dbReference>
<dbReference type="InterPro" id="IPR020568">
    <property type="entry name" value="Ribosomal_Su5_D2-typ_SF"/>
</dbReference>
<evidence type="ECO:0000256" key="3">
    <source>
        <dbReference type="ARBA" id="ARBA00012315"/>
    </source>
</evidence>
<evidence type="ECO:0000256" key="1">
    <source>
        <dbReference type="ARBA" id="ARBA00004947"/>
    </source>
</evidence>
<evidence type="ECO:0000259" key="11">
    <source>
        <dbReference type="Pfam" id="PF00288"/>
    </source>
</evidence>
<comment type="catalytic activity">
    <reaction evidence="10">
        <text>alpha-D-galactose + ATP = alpha-D-galactose 1-phosphate + ADP + H(+)</text>
        <dbReference type="Rhea" id="RHEA:13553"/>
        <dbReference type="ChEBI" id="CHEBI:15378"/>
        <dbReference type="ChEBI" id="CHEBI:28061"/>
        <dbReference type="ChEBI" id="CHEBI:30616"/>
        <dbReference type="ChEBI" id="CHEBI:58336"/>
        <dbReference type="ChEBI" id="CHEBI:456216"/>
        <dbReference type="EC" id="2.7.1.6"/>
    </reaction>
    <physiologicalReaction direction="left-to-right" evidence="10">
        <dbReference type="Rhea" id="RHEA:13554"/>
    </physiologicalReaction>
</comment>
<dbReference type="NCBIfam" id="TIGR00131">
    <property type="entry name" value="gal_kin"/>
    <property type="match status" value="1"/>
</dbReference>
<dbReference type="Proteomes" id="UP000076798">
    <property type="component" value="Unassembled WGS sequence"/>
</dbReference>
<feature type="domain" description="GHMP kinase N-terminal" evidence="11">
    <location>
        <begin position="156"/>
        <end position="236"/>
    </location>
</feature>
<dbReference type="InterPro" id="IPR000705">
    <property type="entry name" value="Galactokinase"/>
</dbReference>
<feature type="domain" description="GHMP kinase C-terminal" evidence="12">
    <location>
        <begin position="436"/>
        <end position="508"/>
    </location>
</feature>
<dbReference type="Gene3D" id="3.30.70.3170">
    <property type="match status" value="1"/>
</dbReference>
<dbReference type="PROSITE" id="PS00106">
    <property type="entry name" value="GALACTOKINASE"/>
    <property type="match status" value="1"/>
</dbReference>
<dbReference type="PANTHER" id="PTHR10457">
    <property type="entry name" value="MEVALONATE KINASE/GALACTOKINASE"/>
    <property type="match status" value="1"/>
</dbReference>
<evidence type="ECO:0000259" key="13">
    <source>
        <dbReference type="Pfam" id="PF10509"/>
    </source>
</evidence>
<keyword evidence="6" id="KW-0547">Nucleotide-binding</keyword>
<dbReference type="EMBL" id="KV428051">
    <property type="protein sequence ID" value="KZT39113.1"/>
    <property type="molecule type" value="Genomic_DNA"/>
</dbReference>
<evidence type="ECO:0000256" key="7">
    <source>
        <dbReference type="ARBA" id="ARBA00022777"/>
    </source>
</evidence>
<evidence type="ECO:0000256" key="6">
    <source>
        <dbReference type="ARBA" id="ARBA00022741"/>
    </source>
</evidence>
<comment type="similarity">
    <text evidence="2">Belongs to the GHMP kinase family. GalK subfamily.</text>
</comment>
<dbReference type="GO" id="GO:0005524">
    <property type="term" value="F:ATP binding"/>
    <property type="evidence" value="ECO:0007669"/>
    <property type="project" value="UniProtKB-KW"/>
</dbReference>
<dbReference type="GO" id="GO:0004335">
    <property type="term" value="F:galactokinase activity"/>
    <property type="evidence" value="ECO:0007669"/>
    <property type="project" value="UniProtKB-EC"/>
</dbReference>
<dbReference type="InterPro" id="IPR014721">
    <property type="entry name" value="Ribsml_uS5_D2-typ_fold_subgr"/>
</dbReference>
<dbReference type="GO" id="GO:0005829">
    <property type="term" value="C:cytosol"/>
    <property type="evidence" value="ECO:0007669"/>
    <property type="project" value="TreeGrafter"/>
</dbReference>
<dbReference type="PROSITE" id="PS00627">
    <property type="entry name" value="GHMP_KINASES_ATP"/>
    <property type="match status" value="1"/>
</dbReference>
<name>A0A166E1B2_9AGAM</name>
<dbReference type="SUPFAM" id="SSF55060">
    <property type="entry name" value="GHMP Kinase, C-terminal domain"/>
    <property type="match status" value="1"/>
</dbReference>
<evidence type="ECO:0000256" key="4">
    <source>
        <dbReference type="ARBA" id="ARBA00019487"/>
    </source>
</evidence>
<dbReference type="InterPro" id="IPR019539">
    <property type="entry name" value="GalKase_N"/>
</dbReference>
<dbReference type="PRINTS" id="PR00959">
    <property type="entry name" value="MEVGALKINASE"/>
</dbReference>
<dbReference type="SUPFAM" id="SSF54211">
    <property type="entry name" value="Ribosomal protein S5 domain 2-like"/>
    <property type="match status" value="1"/>
</dbReference>
<dbReference type="Pfam" id="PF10509">
    <property type="entry name" value="GalKase_gal_bdg"/>
    <property type="match status" value="1"/>
</dbReference>
<proteinExistence type="inferred from homology"/>
<evidence type="ECO:0000313" key="15">
    <source>
        <dbReference type="Proteomes" id="UP000076798"/>
    </source>
</evidence>
<organism evidence="14 15">
    <name type="scientific">Sistotremastrum suecicum HHB10207 ss-3</name>
    <dbReference type="NCBI Taxonomy" id="1314776"/>
    <lineage>
        <taxon>Eukaryota</taxon>
        <taxon>Fungi</taxon>
        <taxon>Dikarya</taxon>
        <taxon>Basidiomycota</taxon>
        <taxon>Agaricomycotina</taxon>
        <taxon>Agaricomycetes</taxon>
        <taxon>Sistotremastrales</taxon>
        <taxon>Sistotremastraceae</taxon>
        <taxon>Sistotremastrum</taxon>
    </lineage>
</organism>
<dbReference type="Pfam" id="PF08544">
    <property type="entry name" value="GHMP_kinases_C"/>
    <property type="match status" value="1"/>
</dbReference>
<evidence type="ECO:0000256" key="8">
    <source>
        <dbReference type="ARBA" id="ARBA00022840"/>
    </source>
</evidence>
<evidence type="ECO:0000256" key="2">
    <source>
        <dbReference type="ARBA" id="ARBA00006566"/>
    </source>
</evidence>
<dbReference type="GO" id="GO:0006012">
    <property type="term" value="P:galactose metabolic process"/>
    <property type="evidence" value="ECO:0007669"/>
    <property type="project" value="UniProtKB-UniPathway"/>
</dbReference>
<reference evidence="14 15" key="1">
    <citation type="journal article" date="2016" name="Mol. Biol. Evol.">
        <title>Comparative Genomics of Early-Diverging Mushroom-Forming Fungi Provides Insights into the Origins of Lignocellulose Decay Capabilities.</title>
        <authorList>
            <person name="Nagy L.G."/>
            <person name="Riley R."/>
            <person name="Tritt A."/>
            <person name="Adam C."/>
            <person name="Daum C."/>
            <person name="Floudas D."/>
            <person name="Sun H."/>
            <person name="Yadav J.S."/>
            <person name="Pangilinan J."/>
            <person name="Larsson K.H."/>
            <person name="Matsuura K."/>
            <person name="Barry K."/>
            <person name="Labutti K."/>
            <person name="Kuo R."/>
            <person name="Ohm R.A."/>
            <person name="Bhattacharya S.S."/>
            <person name="Shirouzu T."/>
            <person name="Yoshinaga Y."/>
            <person name="Martin F.M."/>
            <person name="Grigoriev I.V."/>
            <person name="Hibbett D.S."/>
        </authorList>
    </citation>
    <scope>NUCLEOTIDE SEQUENCE [LARGE SCALE GENOMIC DNA]</scope>
    <source>
        <strain evidence="14 15">HHB10207 ss-3</strain>
    </source>
</reference>
<dbReference type="InterPro" id="IPR006204">
    <property type="entry name" value="GHMP_kinase_N_dom"/>
</dbReference>
<comment type="pathway">
    <text evidence="1">Carbohydrate metabolism; galactose metabolism.</text>
</comment>
<dbReference type="EC" id="2.7.1.6" evidence="3"/>
<evidence type="ECO:0000256" key="9">
    <source>
        <dbReference type="ARBA" id="ARBA00029590"/>
    </source>
</evidence>
<sequence length="583" mass="63504">MSNGTDAHAPIPTVTSLDEIYDNVETISAQSGRWNNLIDEFEKRFGRKPTHIARAPGRVNLIGEHIDYALFGVLPAAIERDILIAVAPSGTSDSADATKSSGPIQAQNLDERFQPHEFTAERHDETSEWHLPIDKTKLAWGSYVKAGYFGVLNRFFHHTSKELERPQGVDLLVTGSVPSGAGLSSSAAMVVASTLSFLVINDKLHELTKGNLVELTMENEKRVGVNSGGMDQAASVISMTNEALHVTFHPNLHAEAIALPKSSSPDFNPVFVIANSLVVSDKVVSAKTQYNLRVVETLVAARVLGRSLHVQIGPEEKPTLKEILDRWLNVQHGTVLGPDDLKDGLIRLIRETESLKDTLGADDGLTLEGLIHASGLGPREFRDVYLSWIEVDATHFKLYKRAKHVLSEALRVLQFRDICIASTQAAEGESNASADTLERLGTLMNESHLSCAELFECSCPELDELTSVARGAGAYGSRLTGAGWGGCTVSLVSETNVDSFIQKLKEAYTPYRAMDDDQLREVVFATKPGGGACGELVIQTQCSPVIERLCLFSVQARLRWHAAGALYEPALIVLTALRIFVTT</sequence>
<dbReference type="STRING" id="1314776.A0A166E1B2"/>
<evidence type="ECO:0000313" key="14">
    <source>
        <dbReference type="EMBL" id="KZT39113.1"/>
    </source>
</evidence>
<dbReference type="PANTHER" id="PTHR10457:SF7">
    <property type="entry name" value="GALACTOKINASE-RELATED"/>
    <property type="match status" value="1"/>
</dbReference>
<dbReference type="UniPathway" id="UPA00214"/>
<dbReference type="PRINTS" id="PR00473">
    <property type="entry name" value="GALCTOKINASE"/>
</dbReference>